<sequence>MPLYSYQVMDKTQTTLTGKITADQEWTAVSKLRSMGYLVLEVSEVRESALNSLFGGRRKVKLSHLSFFTRQLAAMLSSGIPLTRSLYTLSREQENPLLGMIAGEVARSIEGGVSFSESLRAYPDVFSDMFVDMIRAGEVGGAMEEMLERLSTQLERDKNLQDSVRSATIYPSVILIFAVIIVTALLVVVVPIFKGFIPEGTPIPLPTKMVMFLSDTVRGYSYLYMLGLVLAWLGVYSFTRSRRGRSIWDFYKFRLPVFGVLLKKVAVARFARTFATLLAGGIPVIQALEAAGPASGSKLMADIIKETGEGIQEGKNIFVPLEKSGFFPPILTSMVAVGEETGQLAYLLGRVADFFEEEVSTMSKALASLLEPLMIIGVGLVIGLIVIAIYLPIFTTVTSMGK</sequence>
<comment type="caution">
    <text evidence="10">The sequence shown here is derived from an EMBL/GenBank/DDBJ whole genome shotgun (WGS) entry which is preliminary data.</text>
</comment>
<dbReference type="Pfam" id="PF00482">
    <property type="entry name" value="T2SSF"/>
    <property type="match status" value="2"/>
</dbReference>
<evidence type="ECO:0000256" key="2">
    <source>
        <dbReference type="ARBA" id="ARBA00005745"/>
    </source>
</evidence>
<evidence type="ECO:0000256" key="4">
    <source>
        <dbReference type="ARBA" id="ARBA00022519"/>
    </source>
</evidence>
<dbReference type="EMBL" id="BFAV01000045">
    <property type="protein sequence ID" value="GBF32756.1"/>
    <property type="molecule type" value="Genomic_DNA"/>
</dbReference>
<keyword evidence="11" id="KW-1185">Reference proteome</keyword>
<feature type="transmembrane region" description="Helical" evidence="8">
    <location>
        <begin position="217"/>
        <end position="238"/>
    </location>
</feature>
<gene>
    <name evidence="10" type="ORF">DCCM_0952</name>
</gene>
<dbReference type="InterPro" id="IPR003004">
    <property type="entry name" value="GspF/PilC"/>
</dbReference>
<evidence type="ECO:0000256" key="1">
    <source>
        <dbReference type="ARBA" id="ARBA00004429"/>
    </source>
</evidence>
<dbReference type="PANTHER" id="PTHR30012:SF0">
    <property type="entry name" value="TYPE II SECRETION SYSTEM PROTEIN F-RELATED"/>
    <property type="match status" value="1"/>
</dbReference>
<dbReference type="Gene3D" id="1.20.81.30">
    <property type="entry name" value="Type II secretion system (T2SS), domain F"/>
    <property type="match status" value="2"/>
</dbReference>
<evidence type="ECO:0000313" key="10">
    <source>
        <dbReference type="EMBL" id="GBF32756.1"/>
    </source>
</evidence>
<keyword evidence="7 8" id="KW-0472">Membrane</keyword>
<reference evidence="11" key="1">
    <citation type="submission" date="2018-02" db="EMBL/GenBank/DDBJ databases">
        <title>Genome sequence of Desulfocucumis palustris strain NAW-5.</title>
        <authorList>
            <person name="Watanabe M."/>
            <person name="Kojima H."/>
            <person name="Fukui M."/>
        </authorList>
    </citation>
    <scope>NUCLEOTIDE SEQUENCE [LARGE SCALE GENOMIC DNA]</scope>
    <source>
        <strain evidence="11">NAW-5</strain>
    </source>
</reference>
<feature type="transmembrane region" description="Helical" evidence="8">
    <location>
        <begin position="372"/>
        <end position="393"/>
    </location>
</feature>
<dbReference type="PRINTS" id="PR00812">
    <property type="entry name" value="BCTERIALGSPF"/>
</dbReference>
<dbReference type="OrthoDB" id="9805682at2"/>
<evidence type="ECO:0000313" key="11">
    <source>
        <dbReference type="Proteomes" id="UP000239549"/>
    </source>
</evidence>
<protein>
    <submittedName>
        <fullName evidence="10">Type IV fimbrial assembly protein PilC</fullName>
    </submittedName>
</protein>
<dbReference type="AlphaFoldDB" id="A0A2L2XEU4"/>
<dbReference type="InterPro" id="IPR018076">
    <property type="entry name" value="T2SS_GspF_dom"/>
</dbReference>
<dbReference type="InterPro" id="IPR042094">
    <property type="entry name" value="T2SS_GspF_sf"/>
</dbReference>
<proteinExistence type="inferred from homology"/>
<evidence type="ECO:0000259" key="9">
    <source>
        <dbReference type="Pfam" id="PF00482"/>
    </source>
</evidence>
<dbReference type="GO" id="GO:0005886">
    <property type="term" value="C:plasma membrane"/>
    <property type="evidence" value="ECO:0007669"/>
    <property type="project" value="UniProtKB-SubCell"/>
</dbReference>
<keyword evidence="4" id="KW-0997">Cell inner membrane</keyword>
<evidence type="ECO:0000256" key="7">
    <source>
        <dbReference type="ARBA" id="ARBA00023136"/>
    </source>
</evidence>
<keyword evidence="6 8" id="KW-1133">Transmembrane helix</keyword>
<feature type="domain" description="Type II secretion system protein GspF" evidence="9">
    <location>
        <begin position="68"/>
        <end position="191"/>
    </location>
</feature>
<keyword evidence="3" id="KW-1003">Cell membrane</keyword>
<accession>A0A2L2XEU4</accession>
<organism evidence="10 11">
    <name type="scientific">Desulfocucumis palustris</name>
    <dbReference type="NCBI Taxonomy" id="1898651"/>
    <lineage>
        <taxon>Bacteria</taxon>
        <taxon>Bacillati</taxon>
        <taxon>Bacillota</taxon>
        <taxon>Clostridia</taxon>
        <taxon>Eubacteriales</taxon>
        <taxon>Desulfocucumaceae</taxon>
        <taxon>Desulfocucumis</taxon>
    </lineage>
</organism>
<dbReference type="FunFam" id="1.20.81.30:FF:000001">
    <property type="entry name" value="Type II secretion system protein F"/>
    <property type="match status" value="2"/>
</dbReference>
<keyword evidence="5 8" id="KW-0812">Transmembrane</keyword>
<evidence type="ECO:0000256" key="5">
    <source>
        <dbReference type="ARBA" id="ARBA00022692"/>
    </source>
</evidence>
<feature type="transmembrane region" description="Helical" evidence="8">
    <location>
        <begin position="173"/>
        <end position="197"/>
    </location>
</feature>
<name>A0A2L2XEU4_9FIRM</name>
<evidence type="ECO:0000256" key="3">
    <source>
        <dbReference type="ARBA" id="ARBA00022475"/>
    </source>
</evidence>
<feature type="domain" description="Type II secretion system protein GspF" evidence="9">
    <location>
        <begin position="270"/>
        <end position="392"/>
    </location>
</feature>
<comment type="subcellular location">
    <subcellularLocation>
        <location evidence="1">Cell inner membrane</location>
        <topology evidence="1">Multi-pass membrane protein</topology>
    </subcellularLocation>
</comment>
<dbReference type="RefSeq" id="WP_104371231.1">
    <property type="nucleotide sequence ID" value="NZ_BFAV01000045.1"/>
</dbReference>
<comment type="similarity">
    <text evidence="2">Belongs to the GSP F family.</text>
</comment>
<evidence type="ECO:0000256" key="6">
    <source>
        <dbReference type="ARBA" id="ARBA00022989"/>
    </source>
</evidence>
<dbReference type="Proteomes" id="UP000239549">
    <property type="component" value="Unassembled WGS sequence"/>
</dbReference>
<evidence type="ECO:0000256" key="8">
    <source>
        <dbReference type="SAM" id="Phobius"/>
    </source>
</evidence>
<dbReference type="PANTHER" id="PTHR30012">
    <property type="entry name" value="GENERAL SECRETION PATHWAY PROTEIN"/>
    <property type="match status" value="1"/>
</dbReference>